<dbReference type="PANTHER" id="PTHR48079:SF6">
    <property type="entry name" value="NAD(P)-BINDING DOMAIN-CONTAINING PROTEIN-RELATED"/>
    <property type="match status" value="1"/>
</dbReference>
<accession>A0A851GHJ3</accession>
<gene>
    <name evidence="2" type="ORF">HW115_16670</name>
</gene>
<dbReference type="SUPFAM" id="SSF51735">
    <property type="entry name" value="NAD(P)-binding Rossmann-fold domains"/>
    <property type="match status" value="1"/>
</dbReference>
<dbReference type="Pfam" id="PF01370">
    <property type="entry name" value="Epimerase"/>
    <property type="match status" value="1"/>
</dbReference>
<dbReference type="EMBL" id="JACBAZ010000009">
    <property type="protein sequence ID" value="NWK57258.1"/>
    <property type="molecule type" value="Genomic_DNA"/>
</dbReference>
<evidence type="ECO:0000313" key="2">
    <source>
        <dbReference type="EMBL" id="NWK57258.1"/>
    </source>
</evidence>
<dbReference type="Proteomes" id="UP000557872">
    <property type="component" value="Unassembled WGS sequence"/>
</dbReference>
<reference evidence="2 3" key="1">
    <citation type="submission" date="2020-07" db="EMBL/GenBank/DDBJ databases">
        <title>Roseicoccus Jingziensis gen. nov., sp. nov., isolated from coastal seawater.</title>
        <authorList>
            <person name="Feng X."/>
        </authorList>
    </citation>
    <scope>NUCLEOTIDE SEQUENCE [LARGE SCALE GENOMIC DNA]</scope>
    <source>
        <strain evidence="2 3">N1E253</strain>
    </source>
</reference>
<dbReference type="InterPro" id="IPR051783">
    <property type="entry name" value="NAD(P)-dependent_oxidoreduct"/>
</dbReference>
<protein>
    <submittedName>
        <fullName evidence="2">NAD-dependent epimerase/dehydratase family protein</fullName>
    </submittedName>
</protein>
<proteinExistence type="predicted"/>
<evidence type="ECO:0000259" key="1">
    <source>
        <dbReference type="Pfam" id="PF01370"/>
    </source>
</evidence>
<dbReference type="PANTHER" id="PTHR48079">
    <property type="entry name" value="PROTEIN YEEZ"/>
    <property type="match status" value="1"/>
</dbReference>
<dbReference type="GO" id="GO:0005737">
    <property type="term" value="C:cytoplasm"/>
    <property type="evidence" value="ECO:0007669"/>
    <property type="project" value="TreeGrafter"/>
</dbReference>
<dbReference type="InterPro" id="IPR001509">
    <property type="entry name" value="Epimerase_deHydtase"/>
</dbReference>
<dbReference type="RefSeq" id="WP_178934094.1">
    <property type="nucleotide sequence ID" value="NZ_JACBAZ010000009.1"/>
</dbReference>
<keyword evidence="3" id="KW-1185">Reference proteome</keyword>
<organism evidence="2 3">
    <name type="scientific">Oceaniferula marina</name>
    <dbReference type="NCBI Taxonomy" id="2748318"/>
    <lineage>
        <taxon>Bacteria</taxon>
        <taxon>Pseudomonadati</taxon>
        <taxon>Verrucomicrobiota</taxon>
        <taxon>Verrucomicrobiia</taxon>
        <taxon>Verrucomicrobiales</taxon>
        <taxon>Verrucomicrobiaceae</taxon>
        <taxon>Oceaniferula</taxon>
    </lineage>
</organism>
<dbReference type="InterPro" id="IPR036291">
    <property type="entry name" value="NAD(P)-bd_dom_sf"/>
</dbReference>
<dbReference type="GO" id="GO:0004029">
    <property type="term" value="F:aldehyde dehydrogenase (NAD+) activity"/>
    <property type="evidence" value="ECO:0007669"/>
    <property type="project" value="TreeGrafter"/>
</dbReference>
<dbReference type="AlphaFoldDB" id="A0A851GHJ3"/>
<comment type="caution">
    <text evidence="2">The sequence shown here is derived from an EMBL/GenBank/DDBJ whole genome shotgun (WGS) entry which is preliminary data.</text>
</comment>
<name>A0A851GHJ3_9BACT</name>
<feature type="domain" description="NAD-dependent epimerase/dehydratase" evidence="1">
    <location>
        <begin position="5"/>
        <end position="202"/>
    </location>
</feature>
<evidence type="ECO:0000313" key="3">
    <source>
        <dbReference type="Proteomes" id="UP000557872"/>
    </source>
</evidence>
<dbReference type="Gene3D" id="3.40.50.720">
    <property type="entry name" value="NAD(P)-binding Rossmann-like Domain"/>
    <property type="match status" value="1"/>
</dbReference>
<sequence length="271" mass="28750">MASLLIAGYGFLGHALKPLFEARGWQVDCLSRTGGPGVTACDLSDEDAVLALPGEYDLVIHCAASGGGGPDAYRSVYLDGCRHLSSRFSGTPFLFISSTSVYGQQDHSEVTEASTTVPSTETAAILLEAERAAIEAGGVVLRLSALCGAGRCYTATSFINGRARLDGAGERVLNFVHRDDVASACYLLAELGLRAQGQIYNISSVSLTQLECYQQLAESYGMALPPVAQPGEVTRRRGSSSKRVLSDKIRALGWKPHFADWLAIARDQGGS</sequence>